<feature type="transmembrane region" description="Helical" evidence="5">
    <location>
        <begin position="356"/>
        <end position="373"/>
    </location>
</feature>
<dbReference type="PANTHER" id="PTHR14969:SF13">
    <property type="entry name" value="AT30094P"/>
    <property type="match status" value="1"/>
</dbReference>
<dbReference type="CDD" id="cd02883">
    <property type="entry name" value="NUDIX_Hydrolase"/>
    <property type="match status" value="1"/>
</dbReference>
<dbReference type="EMBL" id="PYMC01000004">
    <property type="protein sequence ID" value="PSW05807.1"/>
    <property type="molecule type" value="Genomic_DNA"/>
</dbReference>
<feature type="domain" description="Nudix hydrolase" evidence="6">
    <location>
        <begin position="1"/>
        <end position="119"/>
    </location>
</feature>
<comment type="catalytic activity">
    <reaction evidence="4">
        <text>di-trans,octa-cis-undecaprenyl diphosphate + H2O = di-trans,octa-cis-undecaprenyl phosphate + phosphate + H(+)</text>
        <dbReference type="Rhea" id="RHEA:28094"/>
        <dbReference type="ChEBI" id="CHEBI:15377"/>
        <dbReference type="ChEBI" id="CHEBI:15378"/>
        <dbReference type="ChEBI" id="CHEBI:43474"/>
        <dbReference type="ChEBI" id="CHEBI:58405"/>
        <dbReference type="ChEBI" id="CHEBI:60392"/>
        <dbReference type="EC" id="3.6.1.27"/>
    </reaction>
</comment>
<dbReference type="EC" id="3.6.1.27" evidence="1"/>
<organism evidence="7 8">
    <name type="scientific">Photobacterium lipolyticum</name>
    <dbReference type="NCBI Taxonomy" id="266810"/>
    <lineage>
        <taxon>Bacteria</taxon>
        <taxon>Pseudomonadati</taxon>
        <taxon>Pseudomonadota</taxon>
        <taxon>Gammaproteobacteria</taxon>
        <taxon>Vibrionales</taxon>
        <taxon>Vibrionaceae</taxon>
        <taxon>Photobacterium</taxon>
    </lineage>
</organism>
<feature type="transmembrane region" description="Helical" evidence="5">
    <location>
        <begin position="412"/>
        <end position="437"/>
    </location>
</feature>
<sequence length="446" mass="49531">MLSEVITQKFSLPGGYIDSGDTPKQAAAREALEETGLVVSVDKLLQYRGRAAIYSCRSDTPILVSSQTDQTGFPIVASWFSEHFGKEVKRVYLINPNEVAEKDYRYPNDTELLTKWAEQTPESDIEIYADLSDRVSSLHRTELVLIRDFQQWIKSWPESAQWLFDGAMSVLNLPGEAVFLLVLISFVVGFYGPNAMLQLAVMLISVTLVASLIKHGISSPRPSYIIPELQQINVYGFGFPSGHTLIATVLWGMLWLFCRSRMSEGEQIHRLRGGMIPLFVGLVLGQAMARVWYGAHFISDTIASLVLGIIMLTLFVKWKKATTFSLAQSINNKWFWLLVTIVVGLITSFTHNPVHVYLFAVLLGIFISAEWLPKQPLTVSLISRSMISVVACLGAIAIVFIIDIAADRSTVSLIVLTLRSVGSLLATIWLVAGMSLLTKKLAEKTV</sequence>
<keyword evidence="2" id="KW-0378">Hydrolase</keyword>
<dbReference type="InterPro" id="IPR015797">
    <property type="entry name" value="NUDIX_hydrolase-like_dom_sf"/>
</dbReference>
<dbReference type="InterPro" id="IPR000086">
    <property type="entry name" value="NUDIX_hydrolase_dom"/>
</dbReference>
<dbReference type="SUPFAM" id="SSF55811">
    <property type="entry name" value="Nudix"/>
    <property type="match status" value="1"/>
</dbReference>
<keyword evidence="5" id="KW-0812">Transmembrane</keyword>
<dbReference type="InterPro" id="IPR020476">
    <property type="entry name" value="Nudix_hydrolase"/>
</dbReference>
<dbReference type="AlphaFoldDB" id="A0A2T3N0W1"/>
<dbReference type="PROSITE" id="PS51462">
    <property type="entry name" value="NUDIX"/>
    <property type="match status" value="1"/>
</dbReference>
<feature type="transmembrane region" description="Helical" evidence="5">
    <location>
        <begin position="270"/>
        <end position="289"/>
    </location>
</feature>
<evidence type="ECO:0000256" key="3">
    <source>
        <dbReference type="ARBA" id="ARBA00032707"/>
    </source>
</evidence>
<dbReference type="SMART" id="SM00014">
    <property type="entry name" value="acidPPc"/>
    <property type="match status" value="1"/>
</dbReference>
<feature type="transmembrane region" description="Helical" evidence="5">
    <location>
        <begin position="237"/>
        <end position="258"/>
    </location>
</feature>
<evidence type="ECO:0000259" key="6">
    <source>
        <dbReference type="PROSITE" id="PS51462"/>
    </source>
</evidence>
<evidence type="ECO:0000313" key="8">
    <source>
        <dbReference type="Proteomes" id="UP000240904"/>
    </source>
</evidence>
<dbReference type="OrthoDB" id="5918940at2"/>
<protein>
    <recommendedName>
        <fullName evidence="1">undecaprenyl-diphosphate phosphatase</fullName>
        <ecNumber evidence="1">3.6.1.27</ecNumber>
    </recommendedName>
    <alternativeName>
        <fullName evidence="3">Undecaprenyl pyrophosphate phosphatase</fullName>
    </alternativeName>
</protein>
<dbReference type="InterPro" id="IPR000326">
    <property type="entry name" value="PAP2/HPO"/>
</dbReference>
<dbReference type="GO" id="GO:0050380">
    <property type="term" value="F:undecaprenyl-diphosphatase activity"/>
    <property type="evidence" value="ECO:0007669"/>
    <property type="project" value="UniProtKB-EC"/>
</dbReference>
<accession>A0A2T3N0W1</accession>
<feature type="transmembrane region" description="Helical" evidence="5">
    <location>
        <begin position="334"/>
        <end position="350"/>
    </location>
</feature>
<keyword evidence="8" id="KW-1185">Reference proteome</keyword>
<keyword evidence="5" id="KW-0472">Membrane</keyword>
<feature type="transmembrane region" description="Helical" evidence="5">
    <location>
        <begin position="173"/>
        <end position="192"/>
    </location>
</feature>
<dbReference type="Gene3D" id="3.90.79.10">
    <property type="entry name" value="Nucleoside Triphosphate Pyrophosphohydrolase"/>
    <property type="match status" value="1"/>
</dbReference>
<dbReference type="InterPro" id="IPR036938">
    <property type="entry name" value="PAP2/HPO_sf"/>
</dbReference>
<evidence type="ECO:0000313" key="7">
    <source>
        <dbReference type="EMBL" id="PSW05807.1"/>
    </source>
</evidence>
<dbReference type="Pfam" id="PF01569">
    <property type="entry name" value="PAP2"/>
    <property type="match status" value="1"/>
</dbReference>
<dbReference type="SUPFAM" id="SSF48317">
    <property type="entry name" value="Acid phosphatase/Vanadium-dependent haloperoxidase"/>
    <property type="match status" value="1"/>
</dbReference>
<comment type="caution">
    <text evidence="7">The sequence shown here is derived from an EMBL/GenBank/DDBJ whole genome shotgun (WGS) entry which is preliminary data.</text>
</comment>
<feature type="transmembrane region" description="Helical" evidence="5">
    <location>
        <begin position="199"/>
        <end position="217"/>
    </location>
</feature>
<dbReference type="Proteomes" id="UP000240904">
    <property type="component" value="Unassembled WGS sequence"/>
</dbReference>
<feature type="transmembrane region" description="Helical" evidence="5">
    <location>
        <begin position="385"/>
        <end position="406"/>
    </location>
</feature>
<dbReference type="PANTHER" id="PTHR14969">
    <property type="entry name" value="SPHINGOSINE-1-PHOSPHATE PHOSPHOHYDROLASE"/>
    <property type="match status" value="1"/>
</dbReference>
<name>A0A2T3N0W1_9GAMM</name>
<keyword evidence="5" id="KW-1133">Transmembrane helix</keyword>
<evidence type="ECO:0000256" key="4">
    <source>
        <dbReference type="ARBA" id="ARBA00047594"/>
    </source>
</evidence>
<evidence type="ECO:0000256" key="1">
    <source>
        <dbReference type="ARBA" id="ARBA00012374"/>
    </source>
</evidence>
<proteinExistence type="predicted"/>
<feature type="transmembrane region" description="Helical" evidence="5">
    <location>
        <begin position="295"/>
        <end position="314"/>
    </location>
</feature>
<dbReference type="PRINTS" id="PR00502">
    <property type="entry name" value="NUDIXFAMILY"/>
</dbReference>
<dbReference type="Pfam" id="PF00293">
    <property type="entry name" value="NUDIX"/>
    <property type="match status" value="1"/>
</dbReference>
<dbReference type="Gene3D" id="1.20.144.10">
    <property type="entry name" value="Phosphatidic acid phosphatase type 2/haloperoxidase"/>
    <property type="match status" value="1"/>
</dbReference>
<evidence type="ECO:0000256" key="5">
    <source>
        <dbReference type="SAM" id="Phobius"/>
    </source>
</evidence>
<gene>
    <name evidence="7" type="ORF">C9I89_08240</name>
</gene>
<reference evidence="7 8" key="1">
    <citation type="submission" date="2018-03" db="EMBL/GenBank/DDBJ databases">
        <title>Whole genome sequencing of Histamine producing bacteria.</title>
        <authorList>
            <person name="Butler K."/>
        </authorList>
    </citation>
    <scope>NUCLEOTIDE SEQUENCE [LARGE SCALE GENOMIC DNA]</scope>
    <source>
        <strain evidence="7 8">DSM 16190</strain>
    </source>
</reference>
<evidence type="ECO:0000256" key="2">
    <source>
        <dbReference type="ARBA" id="ARBA00022801"/>
    </source>
</evidence>